<dbReference type="AlphaFoldDB" id="A0A8J5Z0Y7"/>
<sequence length="318" mass="36076">MACRGCLECLLKLLNFLMTLAGLAMVGYGIYLFVEYKNAADTAMLLSPVGSDQDLIQFGRPMLTAVSLSSSIFDNLPKAWYGFSTFPSCLVYIFIYWSRGGSLCYLLFWLYWSCNTEFMLLDLRILISCLMYSVLVILLILVELGCAAFIFFDKNWKDELPTDKTGDFDMIYDFLEENWTIIKWAALGIVILEAAIVWVVNTTDLDENNLNLQALIFVLALMVRAANRPADYDSDDEFIAPRPQIRQPLINRPPASAAGGPVVPSLEQRPSRNDAWSTRMREKYGLDTSEFTYNPSESNRYQPVAPQPAEERSRCTIM</sequence>
<organism evidence="3 4">
    <name type="scientific">Gossypium anomalum</name>
    <dbReference type="NCBI Taxonomy" id="47600"/>
    <lineage>
        <taxon>Eukaryota</taxon>
        <taxon>Viridiplantae</taxon>
        <taxon>Streptophyta</taxon>
        <taxon>Embryophyta</taxon>
        <taxon>Tracheophyta</taxon>
        <taxon>Spermatophyta</taxon>
        <taxon>Magnoliopsida</taxon>
        <taxon>eudicotyledons</taxon>
        <taxon>Gunneridae</taxon>
        <taxon>Pentapetalae</taxon>
        <taxon>rosids</taxon>
        <taxon>malvids</taxon>
        <taxon>Malvales</taxon>
        <taxon>Malvaceae</taxon>
        <taxon>Malvoideae</taxon>
        <taxon>Gossypium</taxon>
    </lineage>
</organism>
<evidence type="ECO:0000256" key="1">
    <source>
        <dbReference type="SAM" id="MobiDB-lite"/>
    </source>
</evidence>
<feature type="transmembrane region" description="Helical" evidence="2">
    <location>
        <begin position="90"/>
        <end position="113"/>
    </location>
</feature>
<feature type="compositionally biased region" description="Polar residues" evidence="1">
    <location>
        <begin position="289"/>
        <end position="301"/>
    </location>
</feature>
<accession>A0A8J5Z0Y7</accession>
<evidence type="ECO:0000313" key="3">
    <source>
        <dbReference type="EMBL" id="KAG8486580.1"/>
    </source>
</evidence>
<keyword evidence="2" id="KW-0472">Membrane</keyword>
<gene>
    <name evidence="3" type="ORF">CXB51_019959</name>
</gene>
<dbReference type="EMBL" id="JAHUZN010000008">
    <property type="protein sequence ID" value="KAG8486580.1"/>
    <property type="molecule type" value="Genomic_DNA"/>
</dbReference>
<dbReference type="Proteomes" id="UP000701853">
    <property type="component" value="Chromosome 8"/>
</dbReference>
<feature type="compositionally biased region" description="Basic and acidic residues" evidence="1">
    <location>
        <begin position="309"/>
        <end position="318"/>
    </location>
</feature>
<evidence type="ECO:0000313" key="4">
    <source>
        <dbReference type="Proteomes" id="UP000701853"/>
    </source>
</evidence>
<feature type="transmembrane region" description="Helical" evidence="2">
    <location>
        <begin position="12"/>
        <end position="34"/>
    </location>
</feature>
<dbReference type="OrthoDB" id="432835at2759"/>
<reference evidence="3 4" key="1">
    <citation type="journal article" date="2021" name="bioRxiv">
        <title>The Gossypium anomalum genome as a resource for cotton improvement and evolutionary analysis of hybrid incompatibility.</title>
        <authorList>
            <person name="Grover C.E."/>
            <person name="Yuan D."/>
            <person name="Arick M.A."/>
            <person name="Miller E.R."/>
            <person name="Hu G."/>
            <person name="Peterson D.G."/>
            <person name="Wendel J.F."/>
            <person name="Udall J.A."/>
        </authorList>
    </citation>
    <scope>NUCLEOTIDE SEQUENCE [LARGE SCALE GENOMIC DNA]</scope>
    <source>
        <strain evidence="3">JFW-Udall</strain>
        <tissue evidence="3">Leaf</tissue>
    </source>
</reference>
<comment type="caution">
    <text evidence="3">The sequence shown here is derived from an EMBL/GenBank/DDBJ whole genome shotgun (WGS) entry which is preliminary data.</text>
</comment>
<feature type="transmembrane region" description="Helical" evidence="2">
    <location>
        <begin position="181"/>
        <end position="200"/>
    </location>
</feature>
<protein>
    <recommendedName>
        <fullName evidence="5">Tobamovirus multiplication protein 2A</fullName>
    </recommendedName>
</protein>
<feature type="transmembrane region" description="Helical" evidence="2">
    <location>
        <begin position="125"/>
        <end position="152"/>
    </location>
</feature>
<proteinExistence type="predicted"/>
<evidence type="ECO:0000256" key="2">
    <source>
        <dbReference type="SAM" id="Phobius"/>
    </source>
</evidence>
<feature type="compositionally biased region" description="Low complexity" evidence="1">
    <location>
        <begin position="253"/>
        <end position="265"/>
    </location>
</feature>
<keyword evidence="2" id="KW-0812">Transmembrane</keyword>
<name>A0A8J5Z0Y7_9ROSI</name>
<keyword evidence="4" id="KW-1185">Reference proteome</keyword>
<keyword evidence="2" id="KW-1133">Transmembrane helix</keyword>
<feature type="region of interest" description="Disordered" evidence="1">
    <location>
        <begin position="249"/>
        <end position="318"/>
    </location>
</feature>
<evidence type="ECO:0008006" key="5">
    <source>
        <dbReference type="Google" id="ProtNLM"/>
    </source>
</evidence>